<sequence length="561" mass="64340">MLSKVSTWRKTMGIIENGTISGKLPSKETFLVHYPGYPSSISRALETLGGIQGITTARESTSNKLELHFRPQDPYAHPAFGEQRPCNGFLLKISKHDVKKDSLLPEIQPVLAASDTSEACPALCADIVARVSESYCFDGMADYQHVIPIHADIAQKKKRKWMEMNSLAGNNDLMDMADEDVMMLLPQFFAPKDMPDNLVLRLPGTPGPKKKDEAATQNLCEIDIGPVFAIDFSVKEIPKILNWEDFIVPSSNQWEWQVAVSALFEERPVWTRDSIVQRLLDKGLKCTHHMLNRFLLRAAYYFSGGPFLRFWIKRGYDPRKDPESRVFQRMEFRVPPELRGYCDANATNKSKPSWDDICAFKVFPFKCQTFLQLFELEDEYIQREIRKPPKQTTCNYKTGWFSEALLDNLRLRVAVRFVSVFPEPGFEDVFKSIQEEFERSEKTRIQKDALSSCQPDHQEKTKDGEDMKKYKNTNKEKEDDVDADEDEDSEYEELDEAANDDEISLSSHGYDDMENNSRTYLQGLFDRFPSSKPALDGGSDGEYQIYEQESNALDDDDDDDE</sequence>
<feature type="compositionally biased region" description="Acidic residues" evidence="5">
    <location>
        <begin position="479"/>
        <end position="503"/>
    </location>
</feature>
<evidence type="ECO:0000256" key="4">
    <source>
        <dbReference type="ARBA" id="ARBA00023242"/>
    </source>
</evidence>
<feature type="domain" description="Transcription factor IIIC subunit Tfc1/Sfc1 triple barrel" evidence="7">
    <location>
        <begin position="31"/>
        <end position="145"/>
    </location>
</feature>
<dbReference type="InterPro" id="IPR019136">
    <property type="entry name" value="TF_IIIC_su-5_HTH"/>
</dbReference>
<dbReference type="GO" id="GO:0006384">
    <property type="term" value="P:transcription initiation at RNA polymerase III promoter"/>
    <property type="evidence" value="ECO:0007669"/>
    <property type="project" value="InterPro"/>
</dbReference>
<dbReference type="InterPro" id="IPR042536">
    <property type="entry name" value="TFIIIC_tauA_Sfc1"/>
</dbReference>
<evidence type="ECO:0000256" key="1">
    <source>
        <dbReference type="ARBA" id="ARBA00004123"/>
    </source>
</evidence>
<feature type="region of interest" description="Disordered" evidence="5">
    <location>
        <begin position="528"/>
        <end position="561"/>
    </location>
</feature>
<dbReference type="Pfam" id="PF17682">
    <property type="entry name" value="Tau95_N"/>
    <property type="match status" value="1"/>
</dbReference>
<name>A0A1J3FUJ7_NOCCA</name>
<dbReference type="PANTHER" id="PTHR13230">
    <property type="entry name" value="GENERAL TRANSCRIPTION FACTOR IIIC, POLYPEPTIDE 5"/>
    <property type="match status" value="1"/>
</dbReference>
<proteinExistence type="predicted"/>
<dbReference type="GO" id="GO:0005634">
    <property type="term" value="C:nucleus"/>
    <property type="evidence" value="ECO:0007669"/>
    <property type="project" value="UniProtKB-SubCell"/>
</dbReference>
<dbReference type="AlphaFoldDB" id="A0A1J3FUJ7"/>
<comment type="subcellular location">
    <subcellularLocation>
        <location evidence="1">Nucleus</location>
    </subcellularLocation>
</comment>
<evidence type="ECO:0000259" key="6">
    <source>
        <dbReference type="Pfam" id="PF09734"/>
    </source>
</evidence>
<dbReference type="GO" id="GO:0001002">
    <property type="term" value="F:RNA polymerase III type 1 promoter sequence-specific DNA binding"/>
    <property type="evidence" value="ECO:0007669"/>
    <property type="project" value="TreeGrafter"/>
</dbReference>
<dbReference type="GO" id="GO:0001003">
    <property type="term" value="F:RNA polymerase III type 2 promoter sequence-specific DNA binding"/>
    <property type="evidence" value="ECO:0007669"/>
    <property type="project" value="TreeGrafter"/>
</dbReference>
<accession>A0A1J3FUJ7</accession>
<feature type="region of interest" description="Disordered" evidence="5">
    <location>
        <begin position="441"/>
        <end position="515"/>
    </location>
</feature>
<dbReference type="Gene3D" id="3.30.200.160">
    <property type="entry name" value="TFIIIC, subcomplex tauA, subunit Sfc1, barrel domain"/>
    <property type="match status" value="1"/>
</dbReference>
<evidence type="ECO:0000256" key="2">
    <source>
        <dbReference type="ARBA" id="ARBA00023125"/>
    </source>
</evidence>
<feature type="domain" description="Transcription factor IIIC subunit 5 HTH" evidence="6">
    <location>
        <begin position="183"/>
        <end position="333"/>
    </location>
</feature>
<dbReference type="GO" id="GO:0000127">
    <property type="term" value="C:transcription factor TFIIIC complex"/>
    <property type="evidence" value="ECO:0007669"/>
    <property type="project" value="InterPro"/>
</dbReference>
<evidence type="ECO:0000259" key="7">
    <source>
        <dbReference type="Pfam" id="PF17682"/>
    </source>
</evidence>
<dbReference type="InterPro" id="IPR040454">
    <property type="entry name" value="TF_IIIC_Tfc1/Sfc1"/>
</dbReference>
<feature type="compositionally biased region" description="Acidic residues" evidence="5">
    <location>
        <begin position="552"/>
        <end position="561"/>
    </location>
</feature>
<organism evidence="8">
    <name type="scientific">Noccaea caerulescens</name>
    <name type="common">Alpine penny-cress</name>
    <name type="synonym">Thlaspi caerulescens</name>
    <dbReference type="NCBI Taxonomy" id="107243"/>
    <lineage>
        <taxon>Eukaryota</taxon>
        <taxon>Viridiplantae</taxon>
        <taxon>Streptophyta</taxon>
        <taxon>Embryophyta</taxon>
        <taxon>Tracheophyta</taxon>
        <taxon>Spermatophyta</taxon>
        <taxon>Magnoliopsida</taxon>
        <taxon>eudicotyledons</taxon>
        <taxon>Gunneridae</taxon>
        <taxon>Pentapetalae</taxon>
        <taxon>rosids</taxon>
        <taxon>malvids</taxon>
        <taxon>Brassicales</taxon>
        <taxon>Brassicaceae</taxon>
        <taxon>Coluteocarpeae</taxon>
        <taxon>Noccaea</taxon>
    </lineage>
</organism>
<dbReference type="PANTHER" id="PTHR13230:SF5">
    <property type="entry name" value="GENERAL TRANSCRIPTION FACTOR 3C POLYPEPTIDE 5"/>
    <property type="match status" value="1"/>
</dbReference>
<evidence type="ECO:0000256" key="5">
    <source>
        <dbReference type="SAM" id="MobiDB-lite"/>
    </source>
</evidence>
<keyword evidence="3" id="KW-0804">Transcription</keyword>
<gene>
    <name evidence="8" type="ORF">LC_TR19675_c0_g1_i1_g.65479</name>
</gene>
<dbReference type="FunFam" id="3.30.200.160:FF:000002">
    <property type="entry name" value="Transcription factor IIIC, subunit 5"/>
    <property type="match status" value="1"/>
</dbReference>
<protein>
    <submittedName>
        <fullName evidence="8">General transcription factor 3C polypeptide 5</fullName>
    </submittedName>
</protein>
<keyword evidence="4" id="KW-0539">Nucleus</keyword>
<keyword evidence="2" id="KW-0238">DNA-binding</keyword>
<evidence type="ECO:0000256" key="3">
    <source>
        <dbReference type="ARBA" id="ARBA00023163"/>
    </source>
</evidence>
<evidence type="ECO:0000313" key="8">
    <source>
        <dbReference type="EMBL" id="JAU46256.1"/>
    </source>
</evidence>
<dbReference type="Pfam" id="PF09734">
    <property type="entry name" value="Tau95"/>
    <property type="match status" value="1"/>
</dbReference>
<dbReference type="EMBL" id="GEVK01006576">
    <property type="protein sequence ID" value="JAU46256.1"/>
    <property type="molecule type" value="Transcribed_RNA"/>
</dbReference>
<reference evidence="8" key="1">
    <citation type="submission" date="2016-07" db="EMBL/GenBank/DDBJ databases">
        <title>De novo transcriptome assembly of four accessions of the metal hyperaccumulator plant Noccaea caerulescens.</title>
        <authorList>
            <person name="Blande D."/>
            <person name="Halimaa P."/>
            <person name="Tervahauta A.I."/>
            <person name="Aarts M.G."/>
            <person name="Karenlampi S.O."/>
        </authorList>
    </citation>
    <scope>NUCLEOTIDE SEQUENCE</scope>
</reference>
<dbReference type="InterPro" id="IPR041499">
    <property type="entry name" value="Tfc1/Sfc1_N"/>
</dbReference>
<feature type="compositionally biased region" description="Basic and acidic residues" evidence="5">
    <location>
        <begin position="456"/>
        <end position="478"/>
    </location>
</feature>